<protein>
    <recommendedName>
        <fullName evidence="3">YbaB/EbfC DNA-binding family protein</fullName>
    </recommendedName>
</protein>
<proteinExistence type="predicted"/>
<accession>A0ABM7LP62</accession>
<dbReference type="Gene3D" id="3.30.1310.10">
    <property type="entry name" value="Nucleoid-associated protein YbaB-like domain"/>
    <property type="match status" value="1"/>
</dbReference>
<evidence type="ECO:0008006" key="3">
    <source>
        <dbReference type="Google" id="ProtNLM"/>
    </source>
</evidence>
<dbReference type="Pfam" id="PF02575">
    <property type="entry name" value="YbaB_DNA_bd"/>
    <property type="match status" value="1"/>
</dbReference>
<dbReference type="InterPro" id="IPR036894">
    <property type="entry name" value="YbaB-like_sf"/>
</dbReference>
<evidence type="ECO:0000313" key="1">
    <source>
        <dbReference type="EMBL" id="BCJ41076.1"/>
    </source>
</evidence>
<evidence type="ECO:0000313" key="2">
    <source>
        <dbReference type="Proteomes" id="UP000676967"/>
    </source>
</evidence>
<gene>
    <name evidence="1" type="ORF">Aiant_17330</name>
</gene>
<dbReference type="SUPFAM" id="SSF82607">
    <property type="entry name" value="YbaB-like"/>
    <property type="match status" value="1"/>
</dbReference>
<sequence>MASNVEPLLEPGMALDRIAAWQHDIDRLVTRTRAMSARLAALRLTLSDPRHLVEVTVDAQGMLMDLRFSARVPHLAPDTLSRTVLSTLAEARRQATDRAVAVITDTVGADSAAIRAMVTGTPEQP</sequence>
<dbReference type="InterPro" id="IPR004401">
    <property type="entry name" value="YbaB/EbfC"/>
</dbReference>
<reference evidence="1 2" key="1">
    <citation type="submission" date="2020-08" db="EMBL/GenBank/DDBJ databases">
        <title>Whole genome shotgun sequence of Actinoplanes ianthinogenes NBRC 13996.</title>
        <authorList>
            <person name="Komaki H."/>
            <person name="Tamura T."/>
        </authorList>
    </citation>
    <scope>NUCLEOTIDE SEQUENCE [LARGE SCALE GENOMIC DNA]</scope>
    <source>
        <strain evidence="1 2">NBRC 13996</strain>
    </source>
</reference>
<dbReference type="RefSeq" id="WP_189332548.1">
    <property type="nucleotide sequence ID" value="NZ_AP023356.1"/>
</dbReference>
<organism evidence="1 2">
    <name type="scientific">Actinoplanes ianthinogenes</name>
    <dbReference type="NCBI Taxonomy" id="122358"/>
    <lineage>
        <taxon>Bacteria</taxon>
        <taxon>Bacillati</taxon>
        <taxon>Actinomycetota</taxon>
        <taxon>Actinomycetes</taxon>
        <taxon>Micromonosporales</taxon>
        <taxon>Micromonosporaceae</taxon>
        <taxon>Actinoplanes</taxon>
    </lineage>
</organism>
<dbReference type="Proteomes" id="UP000676967">
    <property type="component" value="Chromosome"/>
</dbReference>
<dbReference type="EMBL" id="AP023356">
    <property type="protein sequence ID" value="BCJ41076.1"/>
    <property type="molecule type" value="Genomic_DNA"/>
</dbReference>
<name>A0ABM7LP62_9ACTN</name>
<keyword evidence="2" id="KW-1185">Reference proteome</keyword>